<comment type="caution">
    <text evidence="1">The sequence shown here is derived from an EMBL/GenBank/DDBJ whole genome shotgun (WGS) entry which is preliminary data.</text>
</comment>
<sequence length="42" mass="4797">MSARADHNVGSCMFLAKRTSFALGFHNEVVHGRFFRFLSHSQ</sequence>
<dbReference type="Proteomes" id="UP000016424">
    <property type="component" value="Unassembled WGS sequence"/>
</dbReference>
<organism evidence="1 2">
    <name type="scientific">Geobacillus kaustophilus GBlys</name>
    <dbReference type="NCBI Taxonomy" id="1337888"/>
    <lineage>
        <taxon>Bacteria</taxon>
        <taxon>Bacillati</taxon>
        <taxon>Bacillota</taxon>
        <taxon>Bacilli</taxon>
        <taxon>Bacillales</taxon>
        <taxon>Anoxybacillaceae</taxon>
        <taxon>Geobacillus</taxon>
        <taxon>Geobacillus thermoleovorans group</taxon>
    </lineage>
</organism>
<protein>
    <submittedName>
        <fullName evidence="1">Uncharacterized protein</fullName>
    </submittedName>
</protein>
<dbReference type="EMBL" id="BASG01000005">
    <property type="protein sequence ID" value="GAD12794.1"/>
    <property type="molecule type" value="Genomic_DNA"/>
</dbReference>
<dbReference type="AlphaFoldDB" id="U2Y1A1"/>
<evidence type="ECO:0000313" key="2">
    <source>
        <dbReference type="Proteomes" id="UP000016424"/>
    </source>
</evidence>
<reference evidence="2" key="1">
    <citation type="journal article" date="2013" name="Genome">
        <title>Draft Genome Sequence of Geobacillus kaustophilus GBlys, a Lysogenic Strain with Bacteriophage phiOH2.</title>
        <authorList>
            <person name="Doi K."/>
            <person name="Mori K."/>
            <person name="Martono H."/>
            <person name="Nagayoshi Y."/>
            <person name="Fujino Y."/>
            <person name="Tashiro K."/>
            <person name="Kuhara S."/>
            <person name="Ohshima T."/>
        </authorList>
    </citation>
    <scope>NUCLEOTIDE SEQUENCE [LARGE SCALE GENOMIC DNA]</scope>
    <source>
        <strain evidence="2">GBlys</strain>
    </source>
</reference>
<gene>
    <name evidence="1" type="ORF">GBL_1011</name>
</gene>
<evidence type="ECO:0000313" key="1">
    <source>
        <dbReference type="EMBL" id="GAD12794.1"/>
    </source>
</evidence>
<name>U2Y1A1_GEOKU</name>
<accession>U2Y1A1</accession>
<proteinExistence type="predicted"/>